<feature type="domain" description="CCHC-type" evidence="3">
    <location>
        <begin position="140"/>
        <end position="154"/>
    </location>
</feature>
<dbReference type="Gene3D" id="4.10.60.10">
    <property type="entry name" value="Zinc finger, CCHC-type"/>
    <property type="match status" value="2"/>
</dbReference>
<dbReference type="Proteomes" id="UP000472274">
    <property type="component" value="Unplaced"/>
</dbReference>
<proteinExistence type="predicted"/>
<feature type="region of interest" description="Disordered" evidence="2">
    <location>
        <begin position="106"/>
        <end position="133"/>
    </location>
</feature>
<keyword evidence="1" id="KW-0479">Metal-binding</keyword>
<evidence type="ECO:0000256" key="2">
    <source>
        <dbReference type="SAM" id="MobiDB-lite"/>
    </source>
</evidence>
<dbReference type="InterPro" id="IPR036875">
    <property type="entry name" value="Znf_CCHC_sf"/>
</dbReference>
<organism evidence="4 5">
    <name type="scientific">Terrapene triunguis</name>
    <name type="common">Three-toed box turtle</name>
    <dbReference type="NCBI Taxonomy" id="2587831"/>
    <lineage>
        <taxon>Eukaryota</taxon>
        <taxon>Metazoa</taxon>
        <taxon>Chordata</taxon>
        <taxon>Craniata</taxon>
        <taxon>Vertebrata</taxon>
        <taxon>Euteleostomi</taxon>
        <taxon>Archelosauria</taxon>
        <taxon>Testudinata</taxon>
        <taxon>Testudines</taxon>
        <taxon>Cryptodira</taxon>
        <taxon>Durocryptodira</taxon>
        <taxon>Testudinoidea</taxon>
        <taxon>Emydidae</taxon>
        <taxon>Terrapene</taxon>
    </lineage>
</organism>
<keyword evidence="5" id="KW-1185">Reference proteome</keyword>
<dbReference type="SUPFAM" id="SSF57756">
    <property type="entry name" value="Retrovirus zinc finger-like domains"/>
    <property type="match status" value="2"/>
</dbReference>
<keyword evidence="1" id="KW-0862">Zinc</keyword>
<dbReference type="GO" id="GO:0003676">
    <property type="term" value="F:nucleic acid binding"/>
    <property type="evidence" value="ECO:0007669"/>
    <property type="project" value="InterPro"/>
</dbReference>
<dbReference type="SMART" id="SM00343">
    <property type="entry name" value="ZnF_C2HC"/>
    <property type="match status" value="3"/>
</dbReference>
<dbReference type="PROSITE" id="PS50158">
    <property type="entry name" value="ZF_CCHC"/>
    <property type="match status" value="3"/>
</dbReference>
<dbReference type="Ensembl" id="ENSTMTT00000027922.1">
    <property type="protein sequence ID" value="ENSTMTP00000026949.1"/>
    <property type="gene ID" value="ENSTMTG00000019695.1"/>
</dbReference>
<name>A0A674K6L8_9SAUR</name>
<dbReference type="InterPro" id="IPR001878">
    <property type="entry name" value="Znf_CCHC"/>
</dbReference>
<feature type="domain" description="CCHC-type" evidence="3">
    <location>
        <begin position="92"/>
        <end position="106"/>
    </location>
</feature>
<sequence>TGQWIPYTAGYIMQRPRGLSLGGARDRGGHGPQSTRARRPVAKACYACGQAGHLKRNCPNGAGGRGPHPATRRCPIPQVGRGVRKPRRLRACWACGRRGHLERECPGPRNTAQGNPGRVGPVKDKRKIPRPGAAQRRDACWGCREPGHIRRHCPLRRSEERLEEVPGRPEGPKLRETASGMEGSLREAGT</sequence>
<feature type="region of interest" description="Disordered" evidence="2">
    <location>
        <begin position="156"/>
        <end position="190"/>
    </location>
</feature>
<evidence type="ECO:0000313" key="5">
    <source>
        <dbReference type="Proteomes" id="UP000472274"/>
    </source>
</evidence>
<feature type="region of interest" description="Disordered" evidence="2">
    <location>
        <begin position="59"/>
        <end position="79"/>
    </location>
</feature>
<keyword evidence="1" id="KW-0863">Zinc-finger</keyword>
<evidence type="ECO:0000256" key="1">
    <source>
        <dbReference type="PROSITE-ProRule" id="PRU00047"/>
    </source>
</evidence>
<dbReference type="PANTHER" id="PTHR46565">
    <property type="entry name" value="COLD SHOCK DOMAIN PROTEIN 2"/>
    <property type="match status" value="1"/>
</dbReference>
<reference evidence="4" key="2">
    <citation type="submission" date="2025-09" db="UniProtKB">
        <authorList>
            <consortium name="Ensembl"/>
        </authorList>
    </citation>
    <scope>IDENTIFICATION</scope>
</reference>
<reference evidence="4" key="1">
    <citation type="submission" date="2025-08" db="UniProtKB">
        <authorList>
            <consortium name="Ensembl"/>
        </authorList>
    </citation>
    <scope>IDENTIFICATION</scope>
</reference>
<dbReference type="AlphaFoldDB" id="A0A674K6L8"/>
<feature type="compositionally biased region" description="Basic and acidic residues" evidence="2">
    <location>
        <begin position="156"/>
        <end position="176"/>
    </location>
</feature>
<dbReference type="Pfam" id="PF00098">
    <property type="entry name" value="zf-CCHC"/>
    <property type="match status" value="2"/>
</dbReference>
<dbReference type="InParanoid" id="A0A674K6L8"/>
<accession>A0A674K6L8</accession>
<dbReference type="GO" id="GO:0008270">
    <property type="term" value="F:zinc ion binding"/>
    <property type="evidence" value="ECO:0007669"/>
    <property type="project" value="UniProtKB-KW"/>
</dbReference>
<feature type="domain" description="CCHC-type" evidence="3">
    <location>
        <begin position="45"/>
        <end position="60"/>
    </location>
</feature>
<protein>
    <recommendedName>
        <fullName evidence="3">CCHC-type domain-containing protein</fullName>
    </recommendedName>
</protein>
<evidence type="ECO:0000313" key="4">
    <source>
        <dbReference type="Ensembl" id="ENSTMTP00000026949.1"/>
    </source>
</evidence>
<dbReference type="PANTHER" id="PTHR46565:SF20">
    <property type="entry name" value="COLD SHOCK DOMAIN-CONTAINING PROTEIN 4"/>
    <property type="match status" value="1"/>
</dbReference>
<dbReference type="GeneTree" id="ENSGT00950000185044"/>
<evidence type="ECO:0000259" key="3">
    <source>
        <dbReference type="PROSITE" id="PS50158"/>
    </source>
</evidence>